<keyword evidence="1" id="KW-0805">Transcription regulation</keyword>
<dbReference type="CDD" id="cd06170">
    <property type="entry name" value="LuxR_C_like"/>
    <property type="match status" value="1"/>
</dbReference>
<protein>
    <submittedName>
        <fullName evidence="6">Helix-turn-helix transcriptional regulator</fullName>
    </submittedName>
</protein>
<comment type="caution">
    <text evidence="6">The sequence shown here is derived from an EMBL/GenBank/DDBJ whole genome shotgun (WGS) entry which is preliminary data.</text>
</comment>
<gene>
    <name evidence="6" type="ORF">ACFSJD_09175</name>
</gene>
<feature type="compositionally biased region" description="Low complexity" evidence="4">
    <location>
        <begin position="38"/>
        <end position="50"/>
    </location>
</feature>
<keyword evidence="2" id="KW-0238">DNA-binding</keyword>
<feature type="domain" description="HTH luxR-type" evidence="5">
    <location>
        <begin position="1"/>
        <end position="51"/>
    </location>
</feature>
<dbReference type="Pfam" id="PF00196">
    <property type="entry name" value="GerE"/>
    <property type="match status" value="1"/>
</dbReference>
<dbReference type="Gene3D" id="1.10.10.10">
    <property type="entry name" value="Winged helix-like DNA-binding domain superfamily/Winged helix DNA-binding domain"/>
    <property type="match status" value="1"/>
</dbReference>
<dbReference type="SMART" id="SM00421">
    <property type="entry name" value="HTH_LUXR"/>
    <property type="match status" value="1"/>
</dbReference>
<dbReference type="Proteomes" id="UP001597114">
    <property type="component" value="Unassembled WGS sequence"/>
</dbReference>
<dbReference type="InterPro" id="IPR016032">
    <property type="entry name" value="Sig_transdc_resp-reg_C-effctor"/>
</dbReference>
<dbReference type="PANTHER" id="PTHR44688">
    <property type="entry name" value="DNA-BINDING TRANSCRIPTIONAL ACTIVATOR DEVR_DOSR"/>
    <property type="match status" value="1"/>
</dbReference>
<keyword evidence="3" id="KW-0804">Transcription</keyword>
<dbReference type="PROSITE" id="PS50043">
    <property type="entry name" value="HTH_LUXR_2"/>
    <property type="match status" value="1"/>
</dbReference>
<evidence type="ECO:0000256" key="3">
    <source>
        <dbReference type="ARBA" id="ARBA00023163"/>
    </source>
</evidence>
<reference evidence="7" key="1">
    <citation type="journal article" date="2019" name="Int. J. Syst. Evol. Microbiol.">
        <title>The Global Catalogue of Microorganisms (GCM) 10K type strain sequencing project: providing services to taxonomists for standard genome sequencing and annotation.</title>
        <authorList>
            <consortium name="The Broad Institute Genomics Platform"/>
            <consortium name="The Broad Institute Genome Sequencing Center for Infectious Disease"/>
            <person name="Wu L."/>
            <person name="Ma J."/>
        </authorList>
    </citation>
    <scope>NUCLEOTIDE SEQUENCE [LARGE SCALE GENOMIC DNA]</scope>
    <source>
        <strain evidence="7">CCM 7043</strain>
    </source>
</reference>
<keyword evidence="7" id="KW-1185">Reference proteome</keyword>
<dbReference type="InterPro" id="IPR036388">
    <property type="entry name" value="WH-like_DNA-bd_sf"/>
</dbReference>
<dbReference type="PANTHER" id="PTHR44688:SF16">
    <property type="entry name" value="DNA-BINDING TRANSCRIPTIONAL ACTIVATOR DEVR_DOSR"/>
    <property type="match status" value="1"/>
</dbReference>
<sequence length="116" mass="12576">MQIARLVREGLSNPEIAARLFISPHTVEWHLRKIFKSSASRPASSWTSRTLPPVTRGRGATEARGPADSSRVGRFEYCRRSMLGLGHRTGLADSLGSALAPQGSEQYATVAELACP</sequence>
<organism evidence="6 7">
    <name type="scientific">Pseudonocardia yunnanensis</name>
    <dbReference type="NCBI Taxonomy" id="58107"/>
    <lineage>
        <taxon>Bacteria</taxon>
        <taxon>Bacillati</taxon>
        <taxon>Actinomycetota</taxon>
        <taxon>Actinomycetes</taxon>
        <taxon>Pseudonocardiales</taxon>
        <taxon>Pseudonocardiaceae</taxon>
        <taxon>Pseudonocardia</taxon>
    </lineage>
</organism>
<evidence type="ECO:0000313" key="7">
    <source>
        <dbReference type="Proteomes" id="UP001597114"/>
    </source>
</evidence>
<accession>A0ABW4EPS5</accession>
<dbReference type="EMBL" id="JBHUCO010000009">
    <property type="protein sequence ID" value="MFD1517658.1"/>
    <property type="molecule type" value="Genomic_DNA"/>
</dbReference>
<evidence type="ECO:0000313" key="6">
    <source>
        <dbReference type="EMBL" id="MFD1517658.1"/>
    </source>
</evidence>
<proteinExistence type="predicted"/>
<evidence type="ECO:0000256" key="2">
    <source>
        <dbReference type="ARBA" id="ARBA00023125"/>
    </source>
</evidence>
<dbReference type="InterPro" id="IPR000792">
    <property type="entry name" value="Tscrpt_reg_LuxR_C"/>
</dbReference>
<evidence type="ECO:0000256" key="1">
    <source>
        <dbReference type="ARBA" id="ARBA00023015"/>
    </source>
</evidence>
<dbReference type="RefSeq" id="WP_344721449.1">
    <property type="nucleotide sequence ID" value="NZ_BAAAUS010000007.1"/>
</dbReference>
<feature type="region of interest" description="Disordered" evidence="4">
    <location>
        <begin position="38"/>
        <end position="68"/>
    </location>
</feature>
<evidence type="ECO:0000259" key="5">
    <source>
        <dbReference type="PROSITE" id="PS50043"/>
    </source>
</evidence>
<name>A0ABW4EPS5_9PSEU</name>
<dbReference type="SUPFAM" id="SSF46894">
    <property type="entry name" value="C-terminal effector domain of the bipartite response regulators"/>
    <property type="match status" value="1"/>
</dbReference>
<evidence type="ECO:0000256" key="4">
    <source>
        <dbReference type="SAM" id="MobiDB-lite"/>
    </source>
</evidence>